<dbReference type="GO" id="GO:0016020">
    <property type="term" value="C:membrane"/>
    <property type="evidence" value="ECO:0007669"/>
    <property type="project" value="UniProtKB-SubCell"/>
</dbReference>
<dbReference type="eggNOG" id="COG0598">
    <property type="taxonomic scope" value="Bacteria"/>
</dbReference>
<dbReference type="KEGG" id="cau:Caur_0456"/>
<proteinExistence type="inferred from homology"/>
<dbReference type="Pfam" id="PF01544">
    <property type="entry name" value="CorA"/>
    <property type="match status" value="1"/>
</dbReference>
<keyword evidence="5 6" id="KW-0472">Membrane</keyword>
<dbReference type="InterPro" id="IPR002523">
    <property type="entry name" value="MgTranspt_CorA/ZnTranspt_ZntB"/>
</dbReference>
<keyword evidence="4 6" id="KW-1133">Transmembrane helix</keyword>
<dbReference type="RefSeq" id="WP_012256361.1">
    <property type="nucleotide sequence ID" value="NC_010175.1"/>
</dbReference>
<organism evidence="7 8">
    <name type="scientific">Chloroflexus aurantiacus (strain ATCC 29366 / DSM 635 / J-10-fl)</name>
    <dbReference type="NCBI Taxonomy" id="324602"/>
    <lineage>
        <taxon>Bacteria</taxon>
        <taxon>Bacillati</taxon>
        <taxon>Chloroflexota</taxon>
        <taxon>Chloroflexia</taxon>
        <taxon>Chloroflexales</taxon>
        <taxon>Chloroflexineae</taxon>
        <taxon>Chloroflexaceae</taxon>
        <taxon>Chloroflexus</taxon>
    </lineage>
</organism>
<dbReference type="AlphaFoldDB" id="A9WE45"/>
<evidence type="ECO:0000256" key="4">
    <source>
        <dbReference type="ARBA" id="ARBA00022989"/>
    </source>
</evidence>
<dbReference type="GO" id="GO:0015099">
    <property type="term" value="F:nickel cation transmembrane transporter activity"/>
    <property type="evidence" value="ECO:0000318"/>
    <property type="project" value="GO_Central"/>
</dbReference>
<dbReference type="EnsemblBacteria" id="ABY33705">
    <property type="protein sequence ID" value="ABY33705"/>
    <property type="gene ID" value="Caur_0456"/>
</dbReference>
<dbReference type="InterPro" id="IPR050829">
    <property type="entry name" value="CorA_MIT"/>
</dbReference>
<dbReference type="GO" id="GO:0015087">
    <property type="term" value="F:cobalt ion transmembrane transporter activity"/>
    <property type="evidence" value="ECO:0000318"/>
    <property type="project" value="GO_Central"/>
</dbReference>
<dbReference type="Proteomes" id="UP000002008">
    <property type="component" value="Chromosome"/>
</dbReference>
<accession>A9WE45</accession>
<keyword evidence="8" id="KW-1185">Reference proteome</keyword>
<comment type="subcellular location">
    <subcellularLocation>
        <location evidence="1">Membrane</location>
        <topology evidence="1">Multi-pass membrane protein</topology>
    </subcellularLocation>
</comment>
<dbReference type="InterPro" id="IPR045861">
    <property type="entry name" value="CorA_cytoplasmic_dom"/>
</dbReference>
<dbReference type="PANTHER" id="PTHR47685">
    <property type="entry name" value="MAGNESIUM TRANSPORT PROTEIN CORA"/>
    <property type="match status" value="1"/>
</dbReference>
<evidence type="ECO:0000313" key="7">
    <source>
        <dbReference type="EMBL" id="ABY33705.1"/>
    </source>
</evidence>
<evidence type="ECO:0000256" key="1">
    <source>
        <dbReference type="ARBA" id="ARBA00004141"/>
    </source>
</evidence>
<dbReference type="PANTHER" id="PTHR47685:SF1">
    <property type="entry name" value="MAGNESIUM TRANSPORT PROTEIN CORA"/>
    <property type="match status" value="1"/>
</dbReference>
<reference evidence="8" key="1">
    <citation type="journal article" date="2011" name="BMC Genomics">
        <title>Complete genome sequence of the filamentous anoxygenic phototrophic bacterium Chloroflexus aurantiacus.</title>
        <authorList>
            <person name="Tang K.H."/>
            <person name="Barry K."/>
            <person name="Chertkov O."/>
            <person name="Dalin E."/>
            <person name="Han C.S."/>
            <person name="Hauser L.J."/>
            <person name="Honchak B.M."/>
            <person name="Karbach L.E."/>
            <person name="Land M.L."/>
            <person name="Lapidus A."/>
            <person name="Larimer F.W."/>
            <person name="Mikhailova N."/>
            <person name="Pitluck S."/>
            <person name="Pierson B.K."/>
            <person name="Blankenship R.E."/>
        </authorList>
    </citation>
    <scope>NUCLEOTIDE SEQUENCE [LARGE SCALE GENOMIC DNA]</scope>
    <source>
        <strain evidence="8">ATCC 29366 / DSM 635 / J-10-fl</strain>
    </source>
</reference>
<dbReference type="HOGENOM" id="CLU_007127_5_0_0"/>
<feature type="transmembrane region" description="Helical" evidence="6">
    <location>
        <begin position="284"/>
        <end position="304"/>
    </location>
</feature>
<dbReference type="EMBL" id="CP000909">
    <property type="protein sequence ID" value="ABY33705.1"/>
    <property type="molecule type" value="Genomic_DNA"/>
</dbReference>
<dbReference type="STRING" id="324602.Caur_0456"/>
<protein>
    <submittedName>
        <fullName evidence="7">Mg2 transporter protein CorA family protein</fullName>
    </submittedName>
</protein>
<evidence type="ECO:0000256" key="5">
    <source>
        <dbReference type="ARBA" id="ARBA00023136"/>
    </source>
</evidence>
<dbReference type="InterPro" id="IPR045863">
    <property type="entry name" value="CorA_TM1_TM2"/>
</dbReference>
<evidence type="ECO:0000313" key="8">
    <source>
        <dbReference type="Proteomes" id="UP000002008"/>
    </source>
</evidence>
<dbReference type="Gene3D" id="1.20.58.340">
    <property type="entry name" value="Magnesium transport protein CorA, transmembrane region"/>
    <property type="match status" value="1"/>
</dbReference>
<evidence type="ECO:0000256" key="3">
    <source>
        <dbReference type="ARBA" id="ARBA00022692"/>
    </source>
</evidence>
<dbReference type="SUPFAM" id="SSF144083">
    <property type="entry name" value="Magnesium transport protein CorA, transmembrane region"/>
    <property type="match status" value="1"/>
</dbReference>
<evidence type="ECO:0000256" key="6">
    <source>
        <dbReference type="SAM" id="Phobius"/>
    </source>
</evidence>
<dbReference type="PATRIC" id="fig|324602.8.peg.517"/>
<dbReference type="SUPFAM" id="SSF143865">
    <property type="entry name" value="CorA soluble domain-like"/>
    <property type="match status" value="1"/>
</dbReference>
<gene>
    <name evidence="7" type="ordered locus">Caur_0456</name>
</gene>
<dbReference type="GO" id="GO:0015095">
    <property type="term" value="F:magnesium ion transmembrane transporter activity"/>
    <property type="evidence" value="ECO:0000318"/>
    <property type="project" value="GO_Central"/>
</dbReference>
<sequence length="311" mass="34763">MTTNAIAATSAHDHLLQAGWMRLFRHQDDRLAEVKRVYGIDLLVSSRRATVEEYGFLIIPVNLIVHREHEYRETNVVFALGKSVLISLETHPGTLDVASRILLEEVQAGNSHDPASVLFLVLQSLNDTAHATIREISERLDETGASVASAGGGYQMAGRQVGVADIADMVAKLAEAEELVAKTVESQMMIARAVRWLRRIESSRRFGQALPTLVSDIHSLRRYAQFQHGKIRNLQQSLMTMLDLKQNNVIKVFTIVTAVFTPPTLVAAFYGQNFAEMPELFLPWGEWAVIVLTGLSAILPLFYIKKKGWMR</sequence>
<feature type="transmembrane region" description="Helical" evidence="6">
    <location>
        <begin position="249"/>
        <end position="272"/>
    </location>
</feature>
<name>A9WE45_CHLAA</name>
<evidence type="ECO:0000256" key="2">
    <source>
        <dbReference type="ARBA" id="ARBA00009765"/>
    </source>
</evidence>
<comment type="similarity">
    <text evidence="2">Belongs to the CorA metal ion transporter (MIT) (TC 1.A.35) family.</text>
</comment>
<keyword evidence="3 6" id="KW-0812">Transmembrane</keyword>
<dbReference type="InParanoid" id="A9WE45"/>